<keyword evidence="4" id="KW-1185">Reference proteome</keyword>
<dbReference type="InterPro" id="IPR017439">
    <property type="entry name" value="Amidohydrolase"/>
</dbReference>
<dbReference type="PANTHER" id="PTHR11014:SF63">
    <property type="entry name" value="METALLOPEPTIDASE, PUTATIVE (AFU_ORTHOLOGUE AFUA_6G09600)-RELATED"/>
    <property type="match status" value="1"/>
</dbReference>
<sequence length="423" mass="45099">MRRPDGRAADPVGVDLRRQLSAFLREHESELIEFRRDLHMHPELGFAEHRTTQRLMDRLSAARLRPVRLPKGTGLICDVGADDGPTVALRADIDALPLTDEKTVPYRSKVPGVCHACGHDVHTTVLLATGMFLAQQARAGALPGRVRLIFQPAEELPGGALEVVAADGIAGVDRIFALHCDPRLNTGQVGLRTGPITAACDRLIVRLSGPGGHTARPHLTADLVYALGKVVTELPALLSRRVDPRASLSLVWGRISAGSAANAIPDDGVAEGTVRCLDDDAWHKAPELLKELLDGVAASYGATAEMEYIRGVPPTVNEAASVEMLRDAVEQVLGAEAISATPQSLGGEDFAWYLETVPGALLRLGTRSPAPDTPQLDLHRGTFDVDERAIGVGVRTMAATALTALWEGQRPTTAEPLHGTALA</sequence>
<evidence type="ECO:0000259" key="2">
    <source>
        <dbReference type="Pfam" id="PF07687"/>
    </source>
</evidence>
<dbReference type="Gene3D" id="3.30.70.360">
    <property type="match status" value="1"/>
</dbReference>
<dbReference type="GO" id="GO:0046872">
    <property type="term" value="F:metal ion binding"/>
    <property type="evidence" value="ECO:0007669"/>
    <property type="project" value="UniProtKB-KW"/>
</dbReference>
<dbReference type="GO" id="GO:0016787">
    <property type="term" value="F:hydrolase activity"/>
    <property type="evidence" value="ECO:0007669"/>
    <property type="project" value="UniProtKB-KW"/>
</dbReference>
<gene>
    <name evidence="3" type="ORF">CLV72_11333</name>
</gene>
<dbReference type="SUPFAM" id="SSF55031">
    <property type="entry name" value="Bacterial exopeptidase dimerisation domain"/>
    <property type="match status" value="1"/>
</dbReference>
<feature type="binding site" evidence="1">
    <location>
        <position position="379"/>
    </location>
    <ligand>
        <name>Mn(2+)</name>
        <dbReference type="ChEBI" id="CHEBI:29035"/>
        <label>2</label>
    </ligand>
</feature>
<dbReference type="PANTHER" id="PTHR11014">
    <property type="entry name" value="PEPTIDASE M20 FAMILY MEMBER"/>
    <property type="match status" value="1"/>
</dbReference>
<dbReference type="Pfam" id="PF07687">
    <property type="entry name" value="M20_dimer"/>
    <property type="match status" value="1"/>
</dbReference>
<dbReference type="OrthoDB" id="9777385at2"/>
<comment type="caution">
    <text evidence="3">The sequence shown here is derived from an EMBL/GenBank/DDBJ whole genome shotgun (WGS) entry which is preliminary data.</text>
</comment>
<dbReference type="Gene3D" id="3.40.630.10">
    <property type="entry name" value="Zn peptidases"/>
    <property type="match status" value="1"/>
</dbReference>
<keyword evidence="1" id="KW-0464">Manganese</keyword>
<dbReference type="SUPFAM" id="SSF53187">
    <property type="entry name" value="Zn-dependent exopeptidases"/>
    <property type="match status" value="1"/>
</dbReference>
<evidence type="ECO:0000313" key="4">
    <source>
        <dbReference type="Proteomes" id="UP000237846"/>
    </source>
</evidence>
<dbReference type="Proteomes" id="UP000237846">
    <property type="component" value="Unassembled WGS sequence"/>
</dbReference>
<dbReference type="InterPro" id="IPR036264">
    <property type="entry name" value="Bact_exopeptidase_dim_dom"/>
</dbReference>
<dbReference type="PIRSF" id="PIRSF005962">
    <property type="entry name" value="Pept_M20D_amidohydro"/>
    <property type="match status" value="1"/>
</dbReference>
<feature type="binding site" evidence="1">
    <location>
        <position position="155"/>
    </location>
    <ligand>
        <name>Mn(2+)</name>
        <dbReference type="ChEBI" id="CHEBI:29035"/>
        <label>2</label>
    </ligand>
</feature>
<dbReference type="CDD" id="cd08014">
    <property type="entry name" value="M20_Acy1-like"/>
    <property type="match status" value="1"/>
</dbReference>
<keyword evidence="3" id="KW-0378">Hydrolase</keyword>
<dbReference type="AlphaFoldDB" id="A0A2T0PSR1"/>
<evidence type="ECO:0000256" key="1">
    <source>
        <dbReference type="PIRSR" id="PIRSR005962-1"/>
    </source>
</evidence>
<dbReference type="Pfam" id="PF01546">
    <property type="entry name" value="Peptidase_M20"/>
    <property type="match status" value="1"/>
</dbReference>
<dbReference type="NCBIfam" id="TIGR01891">
    <property type="entry name" value="amidohydrolases"/>
    <property type="match status" value="1"/>
</dbReference>
<feature type="binding site" evidence="1">
    <location>
        <position position="117"/>
    </location>
    <ligand>
        <name>Mn(2+)</name>
        <dbReference type="ChEBI" id="CHEBI:29035"/>
        <label>2</label>
    </ligand>
</feature>
<reference evidence="3 4" key="1">
    <citation type="submission" date="2018-03" db="EMBL/GenBank/DDBJ databases">
        <title>Genomic Encyclopedia of Archaeal and Bacterial Type Strains, Phase II (KMG-II): from individual species to whole genera.</title>
        <authorList>
            <person name="Goeker M."/>
        </authorList>
    </citation>
    <scope>NUCLEOTIDE SEQUENCE [LARGE SCALE GENOMIC DNA]</scope>
    <source>
        <strain evidence="3 4">DSM 45601</strain>
    </source>
</reference>
<protein>
    <submittedName>
        <fullName evidence="3">Amidohydrolase</fullName>
    </submittedName>
</protein>
<dbReference type="RefSeq" id="WP_106253557.1">
    <property type="nucleotide sequence ID" value="NZ_PVZC01000013.1"/>
</dbReference>
<keyword evidence="1" id="KW-0479">Metal-binding</keyword>
<feature type="binding site" evidence="1">
    <location>
        <position position="119"/>
    </location>
    <ligand>
        <name>Mn(2+)</name>
        <dbReference type="ChEBI" id="CHEBI:29035"/>
        <label>2</label>
    </ligand>
</feature>
<comment type="cofactor">
    <cofactor evidence="1">
        <name>Mn(2+)</name>
        <dbReference type="ChEBI" id="CHEBI:29035"/>
    </cofactor>
    <text evidence="1">The Mn(2+) ion enhances activity.</text>
</comment>
<accession>A0A2T0PSR1</accession>
<proteinExistence type="predicted"/>
<organism evidence="3 4">
    <name type="scientific">Allonocardiopsis opalescens</name>
    <dbReference type="NCBI Taxonomy" id="1144618"/>
    <lineage>
        <taxon>Bacteria</taxon>
        <taxon>Bacillati</taxon>
        <taxon>Actinomycetota</taxon>
        <taxon>Actinomycetes</taxon>
        <taxon>Streptosporangiales</taxon>
        <taxon>Allonocardiopsis</taxon>
    </lineage>
</organism>
<feature type="binding site" evidence="1">
    <location>
        <position position="179"/>
    </location>
    <ligand>
        <name>Mn(2+)</name>
        <dbReference type="ChEBI" id="CHEBI:29035"/>
        <label>2</label>
    </ligand>
</feature>
<evidence type="ECO:0000313" key="3">
    <source>
        <dbReference type="EMBL" id="PRX91848.1"/>
    </source>
</evidence>
<feature type="domain" description="Peptidase M20 dimerisation" evidence="2">
    <location>
        <begin position="207"/>
        <end position="298"/>
    </location>
</feature>
<name>A0A2T0PSR1_9ACTN</name>
<dbReference type="InterPro" id="IPR002933">
    <property type="entry name" value="Peptidase_M20"/>
</dbReference>
<dbReference type="InterPro" id="IPR011650">
    <property type="entry name" value="Peptidase_M20_dimer"/>
</dbReference>
<dbReference type="EMBL" id="PVZC01000013">
    <property type="protein sequence ID" value="PRX91848.1"/>
    <property type="molecule type" value="Genomic_DNA"/>
</dbReference>